<accession>A0A2K3JLM7</accession>
<comment type="caution">
    <text evidence="1">The sequence shown here is derived from an EMBL/GenBank/DDBJ whole genome shotgun (WGS) entry which is preliminary data.</text>
</comment>
<dbReference type="EMBL" id="ASHM01069614">
    <property type="protein sequence ID" value="PNX54927.1"/>
    <property type="molecule type" value="Genomic_DNA"/>
</dbReference>
<sequence>GLGLCSRNSSRQAAAEDPSRFPGWFDGLWLRPQPSCSPVRIQHEGRVTVKK</sequence>
<dbReference type="Proteomes" id="UP000236291">
    <property type="component" value="Unassembled WGS sequence"/>
</dbReference>
<proteinExistence type="predicted"/>
<reference evidence="1 2" key="2">
    <citation type="journal article" date="2017" name="Front. Plant Sci.">
        <title>Gene Classification and Mining of Molecular Markers Useful in Red Clover (Trifolium pratense) Breeding.</title>
        <authorList>
            <person name="Istvanek J."/>
            <person name="Dluhosova J."/>
            <person name="Dluhos P."/>
            <person name="Patkova L."/>
            <person name="Nedelnik J."/>
            <person name="Repkova J."/>
        </authorList>
    </citation>
    <scope>NUCLEOTIDE SEQUENCE [LARGE SCALE GENOMIC DNA]</scope>
    <source>
        <strain evidence="2">cv. Tatra</strain>
        <tissue evidence="1">Young leaves</tissue>
    </source>
</reference>
<feature type="non-terminal residue" evidence="1">
    <location>
        <position position="1"/>
    </location>
</feature>
<protein>
    <submittedName>
        <fullName evidence="1">Uncharacterized protein</fullName>
    </submittedName>
</protein>
<evidence type="ECO:0000313" key="2">
    <source>
        <dbReference type="Proteomes" id="UP000236291"/>
    </source>
</evidence>
<name>A0A2K3JLM7_TRIPR</name>
<dbReference type="AlphaFoldDB" id="A0A2K3JLM7"/>
<reference evidence="1 2" key="1">
    <citation type="journal article" date="2014" name="Am. J. Bot.">
        <title>Genome assembly and annotation for red clover (Trifolium pratense; Fabaceae).</title>
        <authorList>
            <person name="Istvanek J."/>
            <person name="Jaros M."/>
            <person name="Krenek A."/>
            <person name="Repkova J."/>
        </authorList>
    </citation>
    <scope>NUCLEOTIDE SEQUENCE [LARGE SCALE GENOMIC DNA]</scope>
    <source>
        <strain evidence="2">cv. Tatra</strain>
        <tissue evidence="1">Young leaves</tissue>
    </source>
</reference>
<organism evidence="1 2">
    <name type="scientific">Trifolium pratense</name>
    <name type="common">Red clover</name>
    <dbReference type="NCBI Taxonomy" id="57577"/>
    <lineage>
        <taxon>Eukaryota</taxon>
        <taxon>Viridiplantae</taxon>
        <taxon>Streptophyta</taxon>
        <taxon>Embryophyta</taxon>
        <taxon>Tracheophyta</taxon>
        <taxon>Spermatophyta</taxon>
        <taxon>Magnoliopsida</taxon>
        <taxon>eudicotyledons</taxon>
        <taxon>Gunneridae</taxon>
        <taxon>Pentapetalae</taxon>
        <taxon>rosids</taxon>
        <taxon>fabids</taxon>
        <taxon>Fabales</taxon>
        <taxon>Fabaceae</taxon>
        <taxon>Papilionoideae</taxon>
        <taxon>50 kb inversion clade</taxon>
        <taxon>NPAAA clade</taxon>
        <taxon>Hologalegina</taxon>
        <taxon>IRL clade</taxon>
        <taxon>Trifolieae</taxon>
        <taxon>Trifolium</taxon>
    </lineage>
</organism>
<gene>
    <name evidence="1" type="ORF">L195_g048550</name>
</gene>
<evidence type="ECO:0000313" key="1">
    <source>
        <dbReference type="EMBL" id="PNX54927.1"/>
    </source>
</evidence>